<comment type="caution">
    <text evidence="2">The sequence shown here is derived from an EMBL/GenBank/DDBJ whole genome shotgun (WGS) entry which is preliminary data.</text>
</comment>
<name>A0AAD5NHZ3_ACENE</name>
<reference evidence="2" key="2">
    <citation type="submission" date="2023-02" db="EMBL/GenBank/DDBJ databases">
        <authorList>
            <person name="Swenson N.G."/>
            <person name="Wegrzyn J.L."/>
            <person name="Mcevoy S.L."/>
        </authorList>
    </citation>
    <scope>NUCLEOTIDE SEQUENCE</scope>
    <source>
        <strain evidence="2">91603</strain>
        <tissue evidence="2">Leaf</tissue>
    </source>
</reference>
<evidence type="ECO:0000313" key="2">
    <source>
        <dbReference type="EMBL" id="KAI9157457.1"/>
    </source>
</evidence>
<feature type="compositionally biased region" description="Polar residues" evidence="1">
    <location>
        <begin position="84"/>
        <end position="99"/>
    </location>
</feature>
<proteinExistence type="predicted"/>
<reference evidence="2" key="1">
    <citation type="journal article" date="2022" name="Plant J.">
        <title>Strategies of tolerance reflected in two North American maple genomes.</title>
        <authorList>
            <person name="McEvoy S.L."/>
            <person name="Sezen U.U."/>
            <person name="Trouern-Trend A."/>
            <person name="McMahon S.M."/>
            <person name="Schaberg P.G."/>
            <person name="Yang J."/>
            <person name="Wegrzyn J.L."/>
            <person name="Swenson N.G."/>
        </authorList>
    </citation>
    <scope>NUCLEOTIDE SEQUENCE</scope>
    <source>
        <strain evidence="2">91603</strain>
    </source>
</reference>
<sequence>MRELVNQWANALGFLRASIHPQYIQRLNNDGKNPLGAPLYVGRAYSGVVTNNHGEGLDEKVNSVSEKHSDKSSSSSSDDANYNLEISNSDENRQDNSNLDLDISENENENSAFRLKLKIFLKRATRTVDKLKEENSSL</sequence>
<dbReference type="Proteomes" id="UP001064489">
    <property type="component" value="Chromosome 12"/>
</dbReference>
<accession>A0AAD5NHZ3</accession>
<gene>
    <name evidence="2" type="ORF">LWI28_022848</name>
</gene>
<dbReference type="EMBL" id="JAJSOW010000107">
    <property type="protein sequence ID" value="KAI9157457.1"/>
    <property type="molecule type" value="Genomic_DNA"/>
</dbReference>
<organism evidence="2 3">
    <name type="scientific">Acer negundo</name>
    <name type="common">Box elder</name>
    <dbReference type="NCBI Taxonomy" id="4023"/>
    <lineage>
        <taxon>Eukaryota</taxon>
        <taxon>Viridiplantae</taxon>
        <taxon>Streptophyta</taxon>
        <taxon>Embryophyta</taxon>
        <taxon>Tracheophyta</taxon>
        <taxon>Spermatophyta</taxon>
        <taxon>Magnoliopsida</taxon>
        <taxon>eudicotyledons</taxon>
        <taxon>Gunneridae</taxon>
        <taxon>Pentapetalae</taxon>
        <taxon>rosids</taxon>
        <taxon>malvids</taxon>
        <taxon>Sapindales</taxon>
        <taxon>Sapindaceae</taxon>
        <taxon>Hippocastanoideae</taxon>
        <taxon>Acereae</taxon>
        <taxon>Acer</taxon>
    </lineage>
</organism>
<feature type="region of interest" description="Disordered" evidence="1">
    <location>
        <begin position="51"/>
        <end position="105"/>
    </location>
</feature>
<dbReference type="AlphaFoldDB" id="A0AAD5NHZ3"/>
<feature type="compositionally biased region" description="Basic and acidic residues" evidence="1">
    <location>
        <begin position="55"/>
        <end position="71"/>
    </location>
</feature>
<keyword evidence="3" id="KW-1185">Reference proteome</keyword>
<evidence type="ECO:0000313" key="3">
    <source>
        <dbReference type="Proteomes" id="UP001064489"/>
    </source>
</evidence>
<protein>
    <submittedName>
        <fullName evidence="2">Uncharacterized protein</fullName>
    </submittedName>
</protein>
<evidence type="ECO:0000256" key="1">
    <source>
        <dbReference type="SAM" id="MobiDB-lite"/>
    </source>
</evidence>